<comment type="similarity">
    <text evidence="7">In the C-terminal section; belongs to the homoserine dehydrogenase family.</text>
</comment>
<evidence type="ECO:0000256" key="24">
    <source>
        <dbReference type="ARBA" id="ARBA00044938"/>
    </source>
</evidence>
<evidence type="ECO:0000313" key="29">
    <source>
        <dbReference type="Proteomes" id="UP000837932"/>
    </source>
</evidence>
<dbReference type="PANTHER" id="PTHR43070">
    <property type="match status" value="1"/>
</dbReference>
<keyword evidence="10" id="KW-0028">Amino-acid biosynthesis</keyword>
<evidence type="ECO:0000256" key="22">
    <source>
        <dbReference type="ARBA" id="ARBA00023167"/>
    </source>
</evidence>
<dbReference type="InterPro" id="IPR001342">
    <property type="entry name" value="HDH_cat"/>
</dbReference>
<evidence type="ECO:0000259" key="27">
    <source>
        <dbReference type="PROSITE" id="PS51671"/>
    </source>
</evidence>
<dbReference type="Pfam" id="PF22468">
    <property type="entry name" value="ACT_9"/>
    <property type="match status" value="2"/>
</dbReference>
<dbReference type="CDD" id="cd04243">
    <property type="entry name" value="AAK_AK-HSDH-like"/>
    <property type="match status" value="1"/>
</dbReference>
<evidence type="ECO:0000256" key="18">
    <source>
        <dbReference type="ARBA" id="ARBA00023002"/>
    </source>
</evidence>
<evidence type="ECO:0000256" key="19">
    <source>
        <dbReference type="ARBA" id="ARBA00023027"/>
    </source>
</evidence>
<dbReference type="Pfam" id="PF00742">
    <property type="entry name" value="Homoserine_dh"/>
    <property type="match status" value="1"/>
</dbReference>
<evidence type="ECO:0000256" key="13">
    <source>
        <dbReference type="ARBA" id="ARBA00022723"/>
    </source>
</evidence>
<comment type="pathway">
    <text evidence="3">Amino-acid biosynthesis; L-methionine biosynthesis via de novo pathway; L-homoserine from L-aspartate: step 1/3.</text>
</comment>
<feature type="domain" description="ACT" evidence="27">
    <location>
        <begin position="400"/>
        <end position="473"/>
    </location>
</feature>
<keyword evidence="23" id="KW-0511">Multifunctional enzyme</keyword>
<evidence type="ECO:0000256" key="6">
    <source>
        <dbReference type="ARBA" id="ARBA00005139"/>
    </source>
</evidence>
<evidence type="ECO:0000256" key="21">
    <source>
        <dbReference type="ARBA" id="ARBA00023154"/>
    </source>
</evidence>
<dbReference type="PANTHER" id="PTHR43070:SF5">
    <property type="entry name" value="HOMOSERINE DEHYDROGENASE"/>
    <property type="match status" value="1"/>
</dbReference>
<dbReference type="Pfam" id="PF00696">
    <property type="entry name" value="AA_kinase"/>
    <property type="match status" value="1"/>
</dbReference>
<dbReference type="EMBL" id="CAKLPY010000001">
    <property type="protein sequence ID" value="CAH0995419.1"/>
    <property type="molecule type" value="Genomic_DNA"/>
</dbReference>
<evidence type="ECO:0000256" key="7">
    <source>
        <dbReference type="ARBA" id="ARBA00007952"/>
    </source>
</evidence>
<dbReference type="SUPFAM" id="SSF55021">
    <property type="entry name" value="ACT-like"/>
    <property type="match status" value="2"/>
</dbReference>
<evidence type="ECO:0000256" key="5">
    <source>
        <dbReference type="ARBA" id="ARBA00005062"/>
    </source>
</evidence>
<dbReference type="PROSITE" id="PS51671">
    <property type="entry name" value="ACT"/>
    <property type="match status" value="1"/>
</dbReference>
<dbReference type="SUPFAM" id="SSF51735">
    <property type="entry name" value="NAD(P)-binding Rossmann-fold domains"/>
    <property type="match status" value="1"/>
</dbReference>
<comment type="cofactor">
    <cofactor evidence="1">
        <name>a metal cation</name>
        <dbReference type="ChEBI" id="CHEBI:25213"/>
    </cofactor>
</comment>
<evidence type="ECO:0000256" key="23">
    <source>
        <dbReference type="ARBA" id="ARBA00023268"/>
    </source>
</evidence>
<keyword evidence="14" id="KW-0547">Nucleotide-binding</keyword>
<comment type="catalytic activity">
    <reaction evidence="25">
        <text>L-aspartate + ATP = 4-phospho-L-aspartate + ADP</text>
        <dbReference type="Rhea" id="RHEA:23776"/>
        <dbReference type="ChEBI" id="CHEBI:29991"/>
        <dbReference type="ChEBI" id="CHEBI:30616"/>
        <dbReference type="ChEBI" id="CHEBI:57535"/>
        <dbReference type="ChEBI" id="CHEBI:456216"/>
        <dbReference type="EC" id="2.7.2.4"/>
    </reaction>
    <physiologicalReaction direction="left-to-right" evidence="25">
        <dbReference type="Rhea" id="RHEA:23777"/>
    </physiologicalReaction>
</comment>
<evidence type="ECO:0000256" key="10">
    <source>
        <dbReference type="ARBA" id="ARBA00022605"/>
    </source>
</evidence>
<keyword evidence="17" id="KW-0521">NADP</keyword>
<keyword evidence="18" id="KW-0560">Oxidoreductase</keyword>
<dbReference type="InterPro" id="IPR019811">
    <property type="entry name" value="HDH_CS"/>
</dbReference>
<name>A0ABM9ANJ3_9BACT</name>
<keyword evidence="19" id="KW-0520">NAD</keyword>
<comment type="subunit">
    <text evidence="9">Homotetramer.</text>
</comment>
<dbReference type="InterPro" id="IPR049638">
    <property type="entry name" value="AK-HD"/>
</dbReference>
<dbReference type="PIRSF" id="PIRSF000727">
    <property type="entry name" value="ThrA"/>
    <property type="match status" value="1"/>
</dbReference>
<keyword evidence="21" id="KW-0457">Lysine biosynthesis</keyword>
<dbReference type="Pfam" id="PF03447">
    <property type="entry name" value="NAD_binding_3"/>
    <property type="match status" value="1"/>
</dbReference>
<evidence type="ECO:0000256" key="9">
    <source>
        <dbReference type="ARBA" id="ARBA00011881"/>
    </source>
</evidence>
<dbReference type="InterPro" id="IPR011147">
    <property type="entry name" value="Bifunc_Aspkin/hSer_DH"/>
</dbReference>
<evidence type="ECO:0000256" key="1">
    <source>
        <dbReference type="ARBA" id="ARBA00001920"/>
    </source>
</evidence>
<evidence type="ECO:0000256" key="2">
    <source>
        <dbReference type="ARBA" id="ARBA00004766"/>
    </source>
</evidence>
<evidence type="ECO:0000256" key="8">
    <source>
        <dbReference type="ARBA" id="ARBA00010046"/>
    </source>
</evidence>
<dbReference type="InterPro" id="IPR018042">
    <property type="entry name" value="Aspartate_kinase_CS"/>
</dbReference>
<keyword evidence="22" id="KW-0486">Methionine biosynthesis</keyword>
<dbReference type="NCBIfam" id="NF006959">
    <property type="entry name" value="PRK09436.1"/>
    <property type="match status" value="1"/>
</dbReference>
<gene>
    <name evidence="28" type="primary">thrA</name>
    <name evidence="28" type="ORF">EMA8858_01540</name>
</gene>
<dbReference type="Proteomes" id="UP000837932">
    <property type="component" value="Unassembled WGS sequence"/>
</dbReference>
<dbReference type="NCBIfam" id="TIGR00657">
    <property type="entry name" value="asp_kinases"/>
    <property type="match status" value="1"/>
</dbReference>
<evidence type="ECO:0000256" key="11">
    <source>
        <dbReference type="ARBA" id="ARBA00022679"/>
    </source>
</evidence>
<dbReference type="PROSITE" id="PS01042">
    <property type="entry name" value="HOMOSER_DHGENASE"/>
    <property type="match status" value="1"/>
</dbReference>
<dbReference type="SUPFAM" id="SSF55347">
    <property type="entry name" value="Glyceraldehyde-3-phosphate dehydrogenase-like, C-terminal domain"/>
    <property type="match status" value="1"/>
</dbReference>
<evidence type="ECO:0000256" key="3">
    <source>
        <dbReference type="ARBA" id="ARBA00004986"/>
    </source>
</evidence>
<keyword evidence="16" id="KW-0067">ATP-binding</keyword>
<dbReference type="Gene3D" id="3.30.2130.10">
    <property type="entry name" value="VC0802-like"/>
    <property type="match status" value="1"/>
</dbReference>
<dbReference type="CDD" id="cd04921">
    <property type="entry name" value="ACT_AKi-HSDH-ThrA-like_1"/>
    <property type="match status" value="1"/>
</dbReference>
<evidence type="ECO:0000256" key="17">
    <source>
        <dbReference type="ARBA" id="ARBA00022857"/>
    </source>
</evidence>
<dbReference type="InterPro" id="IPR005106">
    <property type="entry name" value="Asp/hSer_DH_NAD-bd"/>
</dbReference>
<protein>
    <submittedName>
        <fullName evidence="28">Bifunctional aspartokinase/homoserine dehydrogenase 1</fullName>
    </submittedName>
</protein>
<comment type="pathway">
    <text evidence="4">Amino-acid biosynthesis; L-threonine biosynthesis; L-threonine from L-aspartate: step 3/5.</text>
</comment>
<keyword evidence="11" id="KW-0808">Transferase</keyword>
<keyword evidence="20" id="KW-0915">Sodium</keyword>
<evidence type="ECO:0000256" key="14">
    <source>
        <dbReference type="ARBA" id="ARBA00022741"/>
    </source>
</evidence>
<evidence type="ECO:0000256" key="16">
    <source>
        <dbReference type="ARBA" id="ARBA00022840"/>
    </source>
</evidence>
<evidence type="ECO:0000256" key="20">
    <source>
        <dbReference type="ARBA" id="ARBA00023053"/>
    </source>
</evidence>
<keyword evidence="15" id="KW-0418">Kinase</keyword>
<accession>A0ABM9ANJ3</accession>
<comment type="catalytic activity">
    <reaction evidence="26">
        <text>L-homoserine + NADP(+) = L-aspartate 4-semialdehyde + NADPH + H(+)</text>
        <dbReference type="Rhea" id="RHEA:15761"/>
        <dbReference type="ChEBI" id="CHEBI:15378"/>
        <dbReference type="ChEBI" id="CHEBI:57476"/>
        <dbReference type="ChEBI" id="CHEBI:57783"/>
        <dbReference type="ChEBI" id="CHEBI:58349"/>
        <dbReference type="ChEBI" id="CHEBI:537519"/>
        <dbReference type="EC" id="1.1.1.3"/>
    </reaction>
    <physiologicalReaction direction="right-to-left" evidence="26">
        <dbReference type="Rhea" id="RHEA:15763"/>
    </physiologicalReaction>
</comment>
<evidence type="ECO:0000313" key="28">
    <source>
        <dbReference type="EMBL" id="CAH0995419.1"/>
    </source>
</evidence>
<keyword evidence="13" id="KW-0479">Metal-binding</keyword>
<dbReference type="SUPFAM" id="SSF53633">
    <property type="entry name" value="Carbamate kinase-like"/>
    <property type="match status" value="1"/>
</dbReference>
<evidence type="ECO:0000256" key="15">
    <source>
        <dbReference type="ARBA" id="ARBA00022777"/>
    </source>
</evidence>
<dbReference type="InterPro" id="IPR045865">
    <property type="entry name" value="ACT-like_dom_sf"/>
</dbReference>
<organism evidence="28 29">
    <name type="scientific">Emticicia aquatica</name>
    <dbReference type="NCBI Taxonomy" id="1681835"/>
    <lineage>
        <taxon>Bacteria</taxon>
        <taxon>Pseudomonadati</taxon>
        <taxon>Bacteroidota</taxon>
        <taxon>Cytophagia</taxon>
        <taxon>Cytophagales</taxon>
        <taxon>Leadbetterellaceae</taxon>
        <taxon>Emticicia</taxon>
    </lineage>
</organism>
<dbReference type="InterPro" id="IPR054352">
    <property type="entry name" value="ACT_Aspartokinase"/>
</dbReference>
<comment type="pathway">
    <text evidence="6">Amino-acid biosynthesis; L-threonine biosynthesis; L-threonine from L-aspartate: step 1/5.</text>
</comment>
<sequence length="820" mass="89138">MKVLKFGGTSVGTVESIKQVIQILQENLNEGRKIAVVYSAMGGVTNRLIEIGKLASNSDLEYLELLRSVEDRHFAAVRGLIDVKNQSSCIAKVKGLLNELEDLLRGVFLIKELSARTNDFIVSFGERLSTTIVTEALKNRGIEAEYLDARKVVKTDDHFGYADVNFDLTNELIKKHFAQTNKLQCITGFIGSTIDGVTTTLGRGGSDYTGSIFGAALNATVIEIWTDVDGMLTSDPRKVKNAFTIPTITYAEAMELSHFGAKVIYPPSLTPAFQKNIPLKILNTFNHHHEGTLVSKTANDKEYSITGISSIDDIALVNVQGGGMMGVAGVSAKLFSILAANKISVILISQASSEHSICFAVDPKTAYGVKEILDEGFATEIAQGLVDSISIEQNLSVIAVVGEGMKASTGTSGKLFTVLGKNGINVVATAQGSSELNISVVIYKKDIGKALNAIHETFFQVDGLTLNLFLVGATGLIGSTLLRQIQEQKEYLKQRKNLNIRLVGITNTKKMLLNEGGISLENWKEELLENGEIANIGSFVSDVQDLNLPYSVFVDCTADKNIVQYYYSLLSSSVSIVTPNKVANSGKYEQYFMLQKAAQKHGVKFLYETNVGAGLPIINTLQGLITSGDKINKIEAVLSGTLAYIFNNFKVGDRFVDVVREAKAKGYTEPDPRDDLSGQDVARKILILSREAGLKLEPEDVKITNLLNDACLNAPSVDAFFEELEKDNSRFEQLLKDAEANDEVLRFIATLDSENKASIGLKTVGRNHPFFNLAGSENIISFTTERYKYNPLVVKGPGAGAEVTASGVFADIMSISSYLV</sequence>
<dbReference type="InterPro" id="IPR036393">
    <property type="entry name" value="AceGlu_kinase-like_sf"/>
</dbReference>
<dbReference type="InterPro" id="IPR001048">
    <property type="entry name" value="Asp/Glu/Uridylate_kinase"/>
</dbReference>
<proteinExistence type="inferred from homology"/>
<comment type="function">
    <text evidence="24">Bifunctional aspartate kinase and homoserine dehydrogenase that catalyzes the first and the third steps toward the synthesis of lysine, methionine and threonine from aspartate.</text>
</comment>
<dbReference type="Gene3D" id="3.30.360.10">
    <property type="entry name" value="Dihydrodipicolinate Reductase, domain 2"/>
    <property type="match status" value="1"/>
</dbReference>
<comment type="pathway">
    <text evidence="5">Amino-acid biosynthesis; L-methionine biosynthesis via de novo pathway; L-homoserine from L-aspartate: step 3/3.</text>
</comment>
<evidence type="ECO:0000256" key="26">
    <source>
        <dbReference type="ARBA" id="ARBA00048841"/>
    </source>
</evidence>
<dbReference type="Gene3D" id="3.40.50.720">
    <property type="entry name" value="NAD(P)-binding Rossmann-like Domain"/>
    <property type="match status" value="1"/>
</dbReference>
<comment type="similarity">
    <text evidence="8">In the N-terminal section; belongs to the aspartokinase family.</text>
</comment>
<dbReference type="PROSITE" id="PS00324">
    <property type="entry name" value="ASPARTOKINASE"/>
    <property type="match status" value="1"/>
</dbReference>
<dbReference type="RefSeq" id="WP_238805973.1">
    <property type="nucleotide sequence ID" value="NZ_CAKLPY010000001.1"/>
</dbReference>
<comment type="caution">
    <text evidence="28">The sequence shown here is derived from an EMBL/GenBank/DDBJ whole genome shotgun (WGS) entry which is preliminary data.</text>
</comment>
<evidence type="ECO:0000256" key="4">
    <source>
        <dbReference type="ARBA" id="ARBA00005056"/>
    </source>
</evidence>
<keyword evidence="12" id="KW-0791">Threonine biosynthesis</keyword>
<dbReference type="InterPro" id="IPR002912">
    <property type="entry name" value="ACT_dom"/>
</dbReference>
<evidence type="ECO:0000256" key="25">
    <source>
        <dbReference type="ARBA" id="ARBA00048561"/>
    </source>
</evidence>
<evidence type="ECO:0000256" key="12">
    <source>
        <dbReference type="ARBA" id="ARBA00022697"/>
    </source>
</evidence>
<dbReference type="Gene3D" id="3.40.1160.10">
    <property type="entry name" value="Acetylglutamate kinase-like"/>
    <property type="match status" value="1"/>
</dbReference>
<reference evidence="28" key="1">
    <citation type="submission" date="2021-12" db="EMBL/GenBank/DDBJ databases">
        <authorList>
            <person name="Rodrigo-Torres L."/>
            <person name="Arahal R. D."/>
            <person name="Lucena T."/>
        </authorList>
    </citation>
    <scope>NUCLEOTIDE SEQUENCE</scope>
    <source>
        <strain evidence="28">CECT 8858</strain>
    </source>
</reference>
<dbReference type="InterPro" id="IPR001341">
    <property type="entry name" value="Asp_kinase"/>
</dbReference>
<keyword evidence="29" id="KW-1185">Reference proteome</keyword>
<comment type="pathway">
    <text evidence="2">Amino-acid biosynthesis; L-lysine biosynthesis via DAP pathway; (S)-tetrahydrodipicolinate from L-aspartate: step 1/4.</text>
</comment>
<dbReference type="InterPro" id="IPR036291">
    <property type="entry name" value="NAD(P)-bd_dom_sf"/>
</dbReference>